<dbReference type="EMBL" id="APPZ01000005">
    <property type="protein sequence ID" value="ENV73558.1"/>
    <property type="molecule type" value="Genomic_DNA"/>
</dbReference>
<comment type="caution">
    <text evidence="1">The sequence shown here is derived from an EMBL/GenBank/DDBJ whole genome shotgun (WGS) entry which is preliminary data.</text>
</comment>
<evidence type="ECO:0000313" key="2">
    <source>
        <dbReference type="Proteomes" id="UP000018444"/>
    </source>
</evidence>
<dbReference type="AlphaFoldDB" id="N9CZ65"/>
<accession>N9CZ65</accession>
<name>N9CZ65_ACIJO</name>
<dbReference type="PATRIC" id="fig|1217662.4.peg.1042"/>
<organism evidence="1 2">
    <name type="scientific">Acinetobacter johnsonii ANC 3681</name>
    <dbReference type="NCBI Taxonomy" id="1217662"/>
    <lineage>
        <taxon>Bacteria</taxon>
        <taxon>Pseudomonadati</taxon>
        <taxon>Pseudomonadota</taxon>
        <taxon>Gammaproteobacteria</taxon>
        <taxon>Moraxellales</taxon>
        <taxon>Moraxellaceae</taxon>
        <taxon>Acinetobacter</taxon>
    </lineage>
</organism>
<reference evidence="1 2" key="1">
    <citation type="submission" date="2013-02" db="EMBL/GenBank/DDBJ databases">
        <title>The Genome Sequence of Acinetobacter johnsonii ANC 3681.</title>
        <authorList>
            <consortium name="The Broad Institute Genome Sequencing Platform"/>
            <consortium name="The Broad Institute Genome Sequencing Center for Infectious Disease"/>
            <person name="Cerqueira G."/>
            <person name="Feldgarden M."/>
            <person name="Courvalin P."/>
            <person name="Perichon B."/>
            <person name="Grillot-Courvalin C."/>
            <person name="Clermont D."/>
            <person name="Rocha E."/>
            <person name="Yoon E.-J."/>
            <person name="Nemec A."/>
            <person name="Walker B."/>
            <person name="Young S.K."/>
            <person name="Zeng Q."/>
            <person name="Gargeya S."/>
            <person name="Fitzgerald M."/>
            <person name="Haas B."/>
            <person name="Abouelleil A."/>
            <person name="Alvarado L."/>
            <person name="Arachchi H.M."/>
            <person name="Berlin A.M."/>
            <person name="Chapman S.B."/>
            <person name="Dewar J."/>
            <person name="Goldberg J."/>
            <person name="Griggs A."/>
            <person name="Gujja S."/>
            <person name="Hansen M."/>
            <person name="Howarth C."/>
            <person name="Imamovic A."/>
            <person name="Larimer J."/>
            <person name="McCowan C."/>
            <person name="Murphy C."/>
            <person name="Neiman D."/>
            <person name="Pearson M."/>
            <person name="Priest M."/>
            <person name="Roberts A."/>
            <person name="Saif S."/>
            <person name="Shea T."/>
            <person name="Sisk P."/>
            <person name="Sykes S."/>
            <person name="Wortman J."/>
            <person name="Nusbaum C."/>
            <person name="Birren B."/>
        </authorList>
    </citation>
    <scope>NUCLEOTIDE SEQUENCE [LARGE SCALE GENOMIC DNA]</scope>
    <source>
        <strain evidence="1 2">ANC 3681</strain>
    </source>
</reference>
<proteinExistence type="predicted"/>
<protein>
    <submittedName>
        <fullName evidence="1">Uncharacterized protein</fullName>
    </submittedName>
</protein>
<dbReference type="HOGENOM" id="CLU_2165513_0_0_6"/>
<evidence type="ECO:0000313" key="1">
    <source>
        <dbReference type="EMBL" id="ENV73558.1"/>
    </source>
</evidence>
<dbReference type="Proteomes" id="UP000018444">
    <property type="component" value="Unassembled WGS sequence"/>
</dbReference>
<gene>
    <name evidence="1" type="ORF">F946_01070</name>
</gene>
<sequence length="118" mass="13412">MNKSFIQQRNGESMSEKLTESITFKCTHEEKRNLEAIAKSENKTLSEHLRGLGISNISAIRERLNNLASLMRLTTDTVDTSFELQAPPRFIDVTPKPQAQKKAQLLEQLDFLAVHSEK</sequence>